<dbReference type="PANTHER" id="PTHR35137">
    <property type="entry name" value="CHROMOPHORE LYASE CRL, CHLOROPLASTIC"/>
    <property type="match status" value="1"/>
</dbReference>
<reference evidence="3 4" key="1">
    <citation type="submission" date="2019-07" db="EMBL/GenBank/DDBJ databases">
        <title>The draft genome sequence of Aquimarina algiphila M91.</title>
        <authorList>
            <person name="Meng X."/>
        </authorList>
    </citation>
    <scope>NUCLEOTIDE SEQUENCE [LARGE SCALE GENOMIC DNA]</scope>
    <source>
        <strain evidence="3 4">M91</strain>
    </source>
</reference>
<evidence type="ECO:0000256" key="2">
    <source>
        <dbReference type="ARBA" id="ARBA00023239"/>
    </source>
</evidence>
<keyword evidence="4" id="KW-1185">Reference proteome</keyword>
<comment type="caution">
    <text evidence="3">The sequence shown here is derived from an EMBL/GenBank/DDBJ whole genome shotgun (WGS) entry which is preliminary data.</text>
</comment>
<dbReference type="EMBL" id="VLNR01000003">
    <property type="protein sequence ID" value="TSE11125.1"/>
    <property type="molecule type" value="Genomic_DNA"/>
</dbReference>
<dbReference type="Pfam" id="PF06206">
    <property type="entry name" value="CpeT"/>
    <property type="match status" value="1"/>
</dbReference>
<keyword evidence="2" id="KW-0456">Lyase</keyword>
<evidence type="ECO:0000313" key="4">
    <source>
        <dbReference type="Proteomes" id="UP000318833"/>
    </source>
</evidence>
<gene>
    <name evidence="3" type="ORF">FOF46_02545</name>
</gene>
<comment type="similarity">
    <text evidence="1">Belongs to the CpcT/CpeT biliprotein lyase family.</text>
</comment>
<dbReference type="InterPro" id="IPR038672">
    <property type="entry name" value="CpcT/CpeT_sf"/>
</dbReference>
<dbReference type="RefSeq" id="WP_109435156.1">
    <property type="nucleotide sequence ID" value="NZ_CANLFO010000001.1"/>
</dbReference>
<proteinExistence type="inferred from homology"/>
<dbReference type="OrthoDB" id="1159708at2"/>
<protein>
    <submittedName>
        <fullName evidence="3">Uncharacterized protein</fullName>
    </submittedName>
</protein>
<dbReference type="InterPro" id="IPR010404">
    <property type="entry name" value="CpcT/CpeT"/>
</dbReference>
<dbReference type="CDD" id="cd16338">
    <property type="entry name" value="CpcT"/>
    <property type="match status" value="1"/>
</dbReference>
<accession>A0A554VRA1</accession>
<dbReference type="GO" id="GO:0016829">
    <property type="term" value="F:lyase activity"/>
    <property type="evidence" value="ECO:0007669"/>
    <property type="project" value="UniProtKB-KW"/>
</dbReference>
<name>A0A554VRA1_9FLAO</name>
<dbReference type="Gene3D" id="2.40.128.590">
    <property type="entry name" value="CpcT/CpeT domain"/>
    <property type="match status" value="1"/>
</dbReference>
<dbReference type="Proteomes" id="UP000318833">
    <property type="component" value="Unassembled WGS sequence"/>
</dbReference>
<dbReference type="PANTHER" id="PTHR35137:SF1">
    <property type="entry name" value="CHROMOPHORE LYASE CRL, CHLOROPLASTIC"/>
    <property type="match status" value="1"/>
</dbReference>
<sequence>MKQFLPIIFLLIVFNSCNSKPIKDIELHNLATLMIGEFSNKEQSKKDNGFSHSHMINVRIWKDKPGYWIYSELSAVKENNYVYSQRIINYDRIDSITFKSTGYRILNEKDYKLGWKDIEVFDKLTLDSLQIRKGCQVYFKKKTSTIYSGKTNKGTCSSSIDHVDYISSSFVVSKDKISIWTRGYDEKGKQVWGKIRGPFKYKRLAKN</sequence>
<dbReference type="AlphaFoldDB" id="A0A554VRA1"/>
<organism evidence="3 4">
    <name type="scientific">Aquimarina algiphila</name>
    <dbReference type="NCBI Taxonomy" id="2047982"/>
    <lineage>
        <taxon>Bacteria</taxon>
        <taxon>Pseudomonadati</taxon>
        <taxon>Bacteroidota</taxon>
        <taxon>Flavobacteriia</taxon>
        <taxon>Flavobacteriales</taxon>
        <taxon>Flavobacteriaceae</taxon>
        <taxon>Aquimarina</taxon>
    </lineage>
</organism>
<evidence type="ECO:0000256" key="1">
    <source>
        <dbReference type="ARBA" id="ARBA00008206"/>
    </source>
</evidence>
<evidence type="ECO:0000313" key="3">
    <source>
        <dbReference type="EMBL" id="TSE11125.1"/>
    </source>
</evidence>